<dbReference type="AlphaFoldDB" id="A0A927GDP6"/>
<comment type="caution">
    <text evidence="1">The sequence shown here is derived from an EMBL/GenBank/DDBJ whole genome shotgun (WGS) entry which is preliminary data.</text>
</comment>
<gene>
    <name evidence="1" type="ORF">IC230_12875</name>
</gene>
<keyword evidence="2" id="KW-1185">Reference proteome</keyword>
<dbReference type="RefSeq" id="WP_191039438.1">
    <property type="nucleotide sequence ID" value="NZ_JACXAA010000004.1"/>
</dbReference>
<dbReference type="Proteomes" id="UP000653797">
    <property type="component" value="Unassembled WGS sequence"/>
</dbReference>
<name>A0A927GDP6_9BACT</name>
<evidence type="ECO:0000313" key="2">
    <source>
        <dbReference type="Proteomes" id="UP000653797"/>
    </source>
</evidence>
<dbReference type="EMBL" id="JACXAA010000004">
    <property type="protein sequence ID" value="MBD2753791.1"/>
    <property type="molecule type" value="Genomic_DNA"/>
</dbReference>
<proteinExistence type="predicted"/>
<evidence type="ECO:0000313" key="1">
    <source>
        <dbReference type="EMBL" id="MBD2753791.1"/>
    </source>
</evidence>
<accession>A0A927GDP6</accession>
<protein>
    <submittedName>
        <fullName evidence="1">Uncharacterized protein</fullName>
    </submittedName>
</protein>
<sequence length="196" mass="20444">MGAFGIKKTLINRGVAIWQKLWETAQSGFVLDATNLVADSVIPAGSVIGYDELTRKAVVLKAATLQANVTNTATDYPVLKGHLFKVGDFLAAAKGSKAYAITAINTSNAAFDTLTIGTTLGSALSTGAALFQSGTTGASNSSFITQPKGLLYTDVTVVPNADLAVILRGTVYARRIPAVSDEIKAALPLIIFSQSY</sequence>
<organism evidence="1 2">
    <name type="scientific">Spirosoma validum</name>
    <dbReference type="NCBI Taxonomy" id="2771355"/>
    <lineage>
        <taxon>Bacteria</taxon>
        <taxon>Pseudomonadati</taxon>
        <taxon>Bacteroidota</taxon>
        <taxon>Cytophagia</taxon>
        <taxon>Cytophagales</taxon>
        <taxon>Cytophagaceae</taxon>
        <taxon>Spirosoma</taxon>
    </lineage>
</organism>
<reference evidence="1" key="1">
    <citation type="submission" date="2020-09" db="EMBL/GenBank/DDBJ databases">
        <authorList>
            <person name="Kim M.K."/>
        </authorList>
    </citation>
    <scope>NUCLEOTIDE SEQUENCE</scope>
    <source>
        <strain evidence="1">BT704</strain>
    </source>
</reference>